<evidence type="ECO:0000313" key="4">
    <source>
        <dbReference type="EMBL" id="MDJ1501687.1"/>
    </source>
</evidence>
<organism evidence="4 5">
    <name type="scientific">Xanthocytophaga agilis</name>
    <dbReference type="NCBI Taxonomy" id="3048010"/>
    <lineage>
        <taxon>Bacteria</taxon>
        <taxon>Pseudomonadati</taxon>
        <taxon>Bacteroidota</taxon>
        <taxon>Cytophagia</taxon>
        <taxon>Cytophagales</taxon>
        <taxon>Rhodocytophagaceae</taxon>
        <taxon>Xanthocytophaga</taxon>
    </lineage>
</organism>
<gene>
    <name evidence="4" type="ORF">QNI22_13560</name>
</gene>
<name>A0AAE3R503_9BACT</name>
<dbReference type="SUPFAM" id="SSF56925">
    <property type="entry name" value="OMPA-like"/>
    <property type="match status" value="1"/>
</dbReference>
<dbReference type="Gene3D" id="2.40.160.20">
    <property type="match status" value="1"/>
</dbReference>
<feature type="chain" id="PRO_5042033299" evidence="2">
    <location>
        <begin position="20"/>
        <end position="204"/>
    </location>
</feature>
<dbReference type="InterPro" id="IPR011250">
    <property type="entry name" value="OMP/PagP_B-barrel"/>
</dbReference>
<keyword evidence="5" id="KW-1185">Reference proteome</keyword>
<accession>A0AAE3R503</accession>
<dbReference type="AlphaFoldDB" id="A0AAE3R503"/>
<evidence type="ECO:0000313" key="5">
    <source>
        <dbReference type="Proteomes" id="UP001232063"/>
    </source>
</evidence>
<comment type="caution">
    <text evidence="4">The sequence shown here is derived from an EMBL/GenBank/DDBJ whole genome shotgun (WGS) entry which is preliminary data.</text>
</comment>
<keyword evidence="1 2" id="KW-0732">Signal</keyword>
<evidence type="ECO:0000256" key="1">
    <source>
        <dbReference type="ARBA" id="ARBA00022729"/>
    </source>
</evidence>
<evidence type="ECO:0000259" key="3">
    <source>
        <dbReference type="Pfam" id="PF13505"/>
    </source>
</evidence>
<dbReference type="InterPro" id="IPR027385">
    <property type="entry name" value="Beta-barrel_OMP"/>
</dbReference>
<dbReference type="RefSeq" id="WP_314511262.1">
    <property type="nucleotide sequence ID" value="NZ_JASJOU010000004.1"/>
</dbReference>
<feature type="domain" description="Outer membrane protein beta-barrel" evidence="3">
    <location>
        <begin position="6"/>
        <end position="190"/>
    </location>
</feature>
<feature type="signal peptide" evidence="2">
    <location>
        <begin position="1"/>
        <end position="19"/>
    </location>
</feature>
<evidence type="ECO:0000256" key="2">
    <source>
        <dbReference type="SAM" id="SignalP"/>
    </source>
</evidence>
<dbReference type="Proteomes" id="UP001232063">
    <property type="component" value="Unassembled WGS sequence"/>
</dbReference>
<dbReference type="Pfam" id="PF13505">
    <property type="entry name" value="OMP_b-brl"/>
    <property type="match status" value="1"/>
</dbReference>
<sequence length="204" mass="22301">MKKIFIAAIAMISAMTATAQVEQGKLFINGQFGVSSKSYEANSNYKYSSFALTPSVGYFVSDQFAVGLGLGFTTTKNKYINNTNVVTETTPTVNVSPFVRYYIPTSGDKFHFFAQSRLGFGFGKEKTKTEFANSTNTTESKVNTIDFSISPGFAFFPSSHWATELTLRGFYINSVNPQGGNNNNTTIGLDVNSLSPSLGISYFF</sequence>
<proteinExistence type="predicted"/>
<reference evidence="4" key="1">
    <citation type="submission" date="2023-05" db="EMBL/GenBank/DDBJ databases">
        <authorList>
            <person name="Zhang X."/>
        </authorList>
    </citation>
    <scope>NUCLEOTIDE SEQUENCE</scope>
    <source>
        <strain evidence="4">BD1B2-1</strain>
    </source>
</reference>
<protein>
    <submittedName>
        <fullName evidence="4">Outer membrane beta-barrel protein</fullName>
    </submittedName>
</protein>
<dbReference type="EMBL" id="JASJOU010000004">
    <property type="protein sequence ID" value="MDJ1501687.1"/>
    <property type="molecule type" value="Genomic_DNA"/>
</dbReference>